<evidence type="ECO:0000313" key="2">
    <source>
        <dbReference type="EMBL" id="GAG98252.1"/>
    </source>
</evidence>
<dbReference type="AlphaFoldDB" id="X1CZD1"/>
<protein>
    <submittedName>
        <fullName evidence="2">Uncharacterized protein</fullName>
    </submittedName>
</protein>
<keyword evidence="1" id="KW-0812">Transmembrane</keyword>
<evidence type="ECO:0000256" key="1">
    <source>
        <dbReference type="SAM" id="Phobius"/>
    </source>
</evidence>
<accession>X1CZD1</accession>
<keyword evidence="1" id="KW-0472">Membrane</keyword>
<name>X1CZD1_9ZZZZ</name>
<reference evidence="2" key="1">
    <citation type="journal article" date="2014" name="Front. Microbiol.">
        <title>High frequency of phylogenetically diverse reductive dehalogenase-homologous genes in deep subseafloor sedimentary metagenomes.</title>
        <authorList>
            <person name="Kawai M."/>
            <person name="Futagami T."/>
            <person name="Toyoda A."/>
            <person name="Takaki Y."/>
            <person name="Nishi S."/>
            <person name="Hori S."/>
            <person name="Arai W."/>
            <person name="Tsubouchi T."/>
            <person name="Morono Y."/>
            <person name="Uchiyama I."/>
            <person name="Ito T."/>
            <person name="Fujiyama A."/>
            <person name="Inagaki F."/>
            <person name="Takami H."/>
        </authorList>
    </citation>
    <scope>NUCLEOTIDE SEQUENCE</scope>
    <source>
        <strain evidence="2">Expedition CK06-06</strain>
    </source>
</reference>
<feature type="non-terminal residue" evidence="2">
    <location>
        <position position="1"/>
    </location>
</feature>
<proteinExistence type="predicted"/>
<gene>
    <name evidence="2" type="ORF">S01H4_39298</name>
</gene>
<keyword evidence="1" id="KW-1133">Transmembrane helix</keyword>
<comment type="caution">
    <text evidence="2">The sequence shown here is derived from an EMBL/GenBank/DDBJ whole genome shotgun (WGS) entry which is preliminary data.</text>
</comment>
<dbReference type="EMBL" id="BART01021272">
    <property type="protein sequence ID" value="GAG98252.1"/>
    <property type="molecule type" value="Genomic_DNA"/>
</dbReference>
<organism evidence="2">
    <name type="scientific">marine sediment metagenome</name>
    <dbReference type="NCBI Taxonomy" id="412755"/>
    <lineage>
        <taxon>unclassified sequences</taxon>
        <taxon>metagenomes</taxon>
        <taxon>ecological metagenomes</taxon>
    </lineage>
</organism>
<feature type="transmembrane region" description="Helical" evidence="1">
    <location>
        <begin position="17"/>
        <end position="37"/>
    </location>
</feature>
<sequence length="44" mass="4566">GRAGNPSNPVKKVSTPVNWIVIISGVAAILSGLVMIYEGSKSRV</sequence>